<organism evidence="1 2">
    <name type="scientific">Nostoc linckia z8</name>
    <dbReference type="NCBI Taxonomy" id="1628746"/>
    <lineage>
        <taxon>Bacteria</taxon>
        <taxon>Bacillati</taxon>
        <taxon>Cyanobacteriota</taxon>
        <taxon>Cyanophyceae</taxon>
        <taxon>Nostocales</taxon>
        <taxon>Nostocaceae</taxon>
        <taxon>Nostoc</taxon>
    </lineage>
</organism>
<dbReference type="Proteomes" id="UP000222310">
    <property type="component" value="Unassembled WGS sequence"/>
</dbReference>
<dbReference type="AlphaFoldDB" id="A0A9Q5Z951"/>
<evidence type="ECO:0000313" key="2">
    <source>
        <dbReference type="Proteomes" id="UP000222310"/>
    </source>
</evidence>
<dbReference type="EMBL" id="LAHD01000078">
    <property type="protein sequence ID" value="PHK00825.1"/>
    <property type="molecule type" value="Genomic_DNA"/>
</dbReference>
<name>A0A9Q5Z951_NOSLI</name>
<accession>A0A9Q5Z951</accession>
<gene>
    <name evidence="1" type="ORF">VF08_23470</name>
</gene>
<evidence type="ECO:0000313" key="1">
    <source>
        <dbReference type="EMBL" id="PHK00825.1"/>
    </source>
</evidence>
<proteinExistence type="predicted"/>
<protein>
    <submittedName>
        <fullName evidence="1">Uncharacterized protein</fullName>
    </submittedName>
</protein>
<sequence length="143" mass="15833">MRRGDRPSARQQGIKTMLNRDAIEKALQIVKNKPTVVEAYSGDMADADAAGVYAGDANAIIAYGVMPNTNIEDWYFAGWADEIARENEADFFTSENTERFSDADLRVLNEAMKIRLERGEDHKNACDLVNNAYTPGATIADLI</sequence>
<reference evidence="1 2" key="1">
    <citation type="submission" date="2015-02" db="EMBL/GenBank/DDBJ databases">
        <title>Nostoc linckia genome annotation.</title>
        <authorList>
            <person name="Zhou Z."/>
        </authorList>
    </citation>
    <scope>NUCLEOTIDE SEQUENCE [LARGE SCALE GENOMIC DNA]</scope>
    <source>
        <strain evidence="2">z8</strain>
    </source>
</reference>
<comment type="caution">
    <text evidence="1">The sequence shown here is derived from an EMBL/GenBank/DDBJ whole genome shotgun (WGS) entry which is preliminary data.</text>
</comment>